<dbReference type="SUPFAM" id="SSF50129">
    <property type="entry name" value="GroES-like"/>
    <property type="match status" value="1"/>
</dbReference>
<dbReference type="Pfam" id="PF08240">
    <property type="entry name" value="ADH_N"/>
    <property type="match status" value="1"/>
</dbReference>
<dbReference type="InterPro" id="IPR013149">
    <property type="entry name" value="ADH-like_C"/>
</dbReference>
<dbReference type="EMBL" id="NTGA01000012">
    <property type="protein sequence ID" value="PAY23820.1"/>
    <property type="molecule type" value="Genomic_DNA"/>
</dbReference>
<organism evidence="9 10">
    <name type="scientific">Dietzia natronolimnaea</name>
    <dbReference type="NCBI Taxonomy" id="161920"/>
    <lineage>
        <taxon>Bacteria</taxon>
        <taxon>Bacillati</taxon>
        <taxon>Actinomycetota</taxon>
        <taxon>Actinomycetes</taxon>
        <taxon>Mycobacteriales</taxon>
        <taxon>Dietziaceae</taxon>
        <taxon>Dietzia</taxon>
    </lineage>
</organism>
<keyword evidence="2 7" id="KW-0479">Metal-binding</keyword>
<reference evidence="10" key="1">
    <citation type="submission" date="2017-09" db="EMBL/GenBank/DDBJ databases">
        <authorList>
            <person name="Zhang Y."/>
            <person name="Huang X."/>
            <person name="Liu J."/>
            <person name="Lu L."/>
            <person name="Peng K."/>
        </authorList>
    </citation>
    <scope>NUCLEOTIDE SEQUENCE [LARGE SCALE GENOMIC DNA]</scope>
    <source>
        <strain evidence="10">S-XJ-1</strain>
    </source>
</reference>
<accession>A0A2A2WRJ7</accession>
<dbReference type="InterPro" id="IPR036291">
    <property type="entry name" value="NAD(P)-bd_dom_sf"/>
</dbReference>
<dbReference type="InterPro" id="IPR020843">
    <property type="entry name" value="ER"/>
</dbReference>
<dbReference type="Gene3D" id="3.90.180.10">
    <property type="entry name" value="Medium-chain alcohol dehydrogenases, catalytic domain"/>
    <property type="match status" value="1"/>
</dbReference>
<dbReference type="RefSeq" id="WP_095717721.1">
    <property type="nucleotide sequence ID" value="NZ_NTGA01000012.1"/>
</dbReference>
<evidence type="ECO:0000256" key="7">
    <source>
        <dbReference type="RuleBase" id="RU361277"/>
    </source>
</evidence>
<dbReference type="InterPro" id="IPR047109">
    <property type="entry name" value="CAD-like"/>
</dbReference>
<dbReference type="PROSITE" id="PS00059">
    <property type="entry name" value="ADH_ZINC"/>
    <property type="match status" value="1"/>
</dbReference>
<proteinExistence type="inferred from homology"/>
<dbReference type="InterPro" id="IPR002328">
    <property type="entry name" value="ADH_Zn_CS"/>
</dbReference>
<comment type="caution">
    <text evidence="9">The sequence shown here is derived from an EMBL/GenBank/DDBJ whole genome shotgun (WGS) entry which is preliminary data.</text>
</comment>
<comment type="cofactor">
    <cofactor evidence="1 7">
        <name>Zn(2+)</name>
        <dbReference type="ChEBI" id="CHEBI:29105"/>
    </cofactor>
</comment>
<dbReference type="OrthoDB" id="3567264at2"/>
<evidence type="ECO:0000313" key="10">
    <source>
        <dbReference type="Proteomes" id="UP000218810"/>
    </source>
</evidence>
<evidence type="ECO:0000256" key="2">
    <source>
        <dbReference type="ARBA" id="ARBA00022723"/>
    </source>
</evidence>
<dbReference type="GO" id="GO:0008270">
    <property type="term" value="F:zinc ion binding"/>
    <property type="evidence" value="ECO:0007669"/>
    <property type="project" value="InterPro"/>
</dbReference>
<evidence type="ECO:0000313" key="9">
    <source>
        <dbReference type="EMBL" id="PAY23820.1"/>
    </source>
</evidence>
<dbReference type="SMART" id="SM00829">
    <property type="entry name" value="PKS_ER"/>
    <property type="match status" value="1"/>
</dbReference>
<dbReference type="CDD" id="cd05283">
    <property type="entry name" value="CAD1"/>
    <property type="match status" value="1"/>
</dbReference>
<dbReference type="InterPro" id="IPR011032">
    <property type="entry name" value="GroES-like_sf"/>
</dbReference>
<gene>
    <name evidence="9" type="ORF">CEY15_06155</name>
</gene>
<dbReference type="Proteomes" id="UP000218810">
    <property type="component" value="Unassembled WGS sequence"/>
</dbReference>
<dbReference type="InterPro" id="IPR013154">
    <property type="entry name" value="ADH-like_N"/>
</dbReference>
<dbReference type="PANTHER" id="PTHR42683">
    <property type="entry name" value="ALDEHYDE REDUCTASE"/>
    <property type="match status" value="1"/>
</dbReference>
<dbReference type="EC" id="1.1.1.2" evidence="5"/>
<evidence type="ECO:0000256" key="5">
    <source>
        <dbReference type="ARBA" id="ARBA00024074"/>
    </source>
</evidence>
<keyword evidence="4" id="KW-0560">Oxidoreductase</keyword>
<dbReference type="GO" id="GO:0008106">
    <property type="term" value="F:alcohol dehydrogenase (NADP+) activity"/>
    <property type="evidence" value="ECO:0007669"/>
    <property type="project" value="UniProtKB-EC"/>
</dbReference>
<evidence type="ECO:0000256" key="6">
    <source>
        <dbReference type="ARBA" id="ARBA00048262"/>
    </source>
</evidence>
<sequence>MDVAAVAATAPDAPLEKTTIRRRDTGPGDVLIEIEYAGICHSDIHHVRGEWGQTAYPVAPGHEIVGIVQEVGSEVTRHAVGDRVGVGCLVGACHECSSCIAGQEQECERGAIATYGSPLPEGDPEGPVTNGGYSTHIVVEEPMVVSVPDGLDPASAAPLLCAGITMFSPLRQWNVGPGTKVAVLGMGGLGHVGVKLAVAMGAEVTVLSQTTSKRDDSLRYGAVEHYATAGEEGKATLRGLRGTFDVILNTVSANLPMDRFLALLKPRGALVNIGIPTEPMSVRAGSVAAGRKILTGSMIGGIPETQEMLDFCAEHGITAEIELISADTINEAYDRVVRSDVHYRFVIDAKTF</sequence>
<comment type="catalytic activity">
    <reaction evidence="6">
        <text>a primary alcohol + NADP(+) = an aldehyde + NADPH + H(+)</text>
        <dbReference type="Rhea" id="RHEA:15937"/>
        <dbReference type="ChEBI" id="CHEBI:15378"/>
        <dbReference type="ChEBI" id="CHEBI:15734"/>
        <dbReference type="ChEBI" id="CHEBI:17478"/>
        <dbReference type="ChEBI" id="CHEBI:57783"/>
        <dbReference type="ChEBI" id="CHEBI:58349"/>
        <dbReference type="EC" id="1.1.1.2"/>
    </reaction>
</comment>
<dbReference type="Pfam" id="PF00107">
    <property type="entry name" value="ADH_zinc_N"/>
    <property type="match status" value="1"/>
</dbReference>
<protein>
    <recommendedName>
        <fullName evidence="5">alcohol dehydrogenase (NADP(+))</fullName>
        <ecNumber evidence="5">1.1.1.2</ecNumber>
    </recommendedName>
</protein>
<evidence type="ECO:0000256" key="3">
    <source>
        <dbReference type="ARBA" id="ARBA00022833"/>
    </source>
</evidence>
<evidence type="ECO:0000259" key="8">
    <source>
        <dbReference type="SMART" id="SM00829"/>
    </source>
</evidence>
<keyword evidence="10" id="KW-1185">Reference proteome</keyword>
<keyword evidence="3 7" id="KW-0862">Zinc</keyword>
<comment type="similarity">
    <text evidence="7">Belongs to the zinc-containing alcohol dehydrogenase family.</text>
</comment>
<dbReference type="Gene3D" id="3.40.50.720">
    <property type="entry name" value="NAD(P)-binding Rossmann-like Domain"/>
    <property type="match status" value="1"/>
</dbReference>
<feature type="domain" description="Enoyl reductase (ER)" evidence="8">
    <location>
        <begin position="13"/>
        <end position="347"/>
    </location>
</feature>
<dbReference type="FunFam" id="3.40.50.720:FF:000022">
    <property type="entry name" value="Cinnamyl alcohol dehydrogenase"/>
    <property type="match status" value="1"/>
</dbReference>
<dbReference type="SUPFAM" id="SSF51735">
    <property type="entry name" value="NAD(P)-binding Rossmann-fold domains"/>
    <property type="match status" value="1"/>
</dbReference>
<name>A0A2A2WRJ7_9ACTN</name>
<evidence type="ECO:0000256" key="1">
    <source>
        <dbReference type="ARBA" id="ARBA00001947"/>
    </source>
</evidence>
<dbReference type="AlphaFoldDB" id="A0A2A2WRJ7"/>
<evidence type="ECO:0000256" key="4">
    <source>
        <dbReference type="ARBA" id="ARBA00023002"/>
    </source>
</evidence>